<proteinExistence type="predicted"/>
<dbReference type="STRING" id="1341132.A0A3F3QA95"/>
<evidence type="ECO:0008006" key="3">
    <source>
        <dbReference type="Google" id="ProtNLM"/>
    </source>
</evidence>
<dbReference type="InterPro" id="IPR032675">
    <property type="entry name" value="LRR_dom_sf"/>
</dbReference>
<dbReference type="EMBL" id="KZ852038">
    <property type="protein sequence ID" value="RDH36130.1"/>
    <property type="molecule type" value="Genomic_DNA"/>
</dbReference>
<name>A0A3F3QA95_9EURO</name>
<dbReference type="AlphaFoldDB" id="A0A3F3QA95"/>
<sequence>MLDTLPLELLNMILSNVSSESVLGVESGLIQLSSKITSHRDLKQICEVCTRLWDCATPHLYRCQVFTAANSSFAELTAAVKAIPTRYVKYIRELELRMPIHHRACAHCWRYDEMWLVEDDASVPEELLCDYFEGIDDERTYSEFLDDQLRSFRWNLGQCIPNITLSSNEFSLLRKQRKIESLIIHTDIYCDHGVGSVDLVQFPDLRSLSWKGLNKYSDFECLKDCIRAHGNQLVSLTLDLVDWYRAKDIWTDEFRRQSDEAMPDNFLFQRIMNPKAEDEKIILQSLKYLDLSAISFEIAAIDMPVLFNTVNLRTLKLRKCIGSLKWLELVSSSGKLTELKSFELVLTNCGPINTMKAICNFIERAPKLEILCLMLRRPINWESLISTICRCSSLTRLVMHSLADEGNQILGGEDHKASQLQILQARPLCKLLHIRATGKAMVSMYYSNIRDPSFPPLEIYKFAKWAFSADGLPNVTVLAWGDFSHEGHYSEHNDLLCRCGTGYRRLNPSDISLWDLVNDNMDMLAACPFAEFTDLSSDDFM</sequence>
<accession>A0A3F3QA95</accession>
<dbReference type="Gene3D" id="3.80.10.10">
    <property type="entry name" value="Ribonuclease Inhibitor"/>
    <property type="match status" value="1"/>
</dbReference>
<reference evidence="1 2" key="1">
    <citation type="submission" date="2018-07" db="EMBL/GenBank/DDBJ databases">
        <title>The genomes of Aspergillus section Nigri reveals drivers in fungal speciation.</title>
        <authorList>
            <consortium name="DOE Joint Genome Institute"/>
            <person name="Vesth T.C."/>
            <person name="Nybo J."/>
            <person name="Theobald S."/>
            <person name="Brandl J."/>
            <person name="Frisvad J.C."/>
            <person name="Nielsen K.F."/>
            <person name="Lyhne E.K."/>
            <person name="Kogle M.E."/>
            <person name="Kuo A."/>
            <person name="Riley R."/>
            <person name="Clum A."/>
            <person name="Nolan M."/>
            <person name="Lipzen A."/>
            <person name="Salamov A."/>
            <person name="Henrissat B."/>
            <person name="Wiebenga A."/>
            <person name="De vries R.P."/>
            <person name="Grigoriev I.V."/>
            <person name="Mortensen U.H."/>
            <person name="Andersen M.R."/>
            <person name="Baker S.E."/>
        </authorList>
    </citation>
    <scope>NUCLEOTIDE SEQUENCE [LARGE SCALE GENOMIC DNA]</scope>
    <source>
        <strain evidence="1 2">CBS 139.54b</strain>
    </source>
</reference>
<gene>
    <name evidence="1" type="ORF">BDQ94DRAFT_185302</name>
</gene>
<evidence type="ECO:0000313" key="2">
    <source>
        <dbReference type="Proteomes" id="UP000253729"/>
    </source>
</evidence>
<dbReference type="Proteomes" id="UP000253729">
    <property type="component" value="Unassembled WGS sequence"/>
</dbReference>
<protein>
    <recommendedName>
        <fullName evidence="3">F-box domain-containing protein</fullName>
    </recommendedName>
</protein>
<dbReference type="GeneID" id="38143205"/>
<dbReference type="RefSeq" id="XP_026629152.1">
    <property type="nucleotide sequence ID" value="XM_026774849.1"/>
</dbReference>
<keyword evidence="2" id="KW-1185">Reference proteome</keyword>
<dbReference type="SUPFAM" id="SSF52047">
    <property type="entry name" value="RNI-like"/>
    <property type="match status" value="1"/>
</dbReference>
<evidence type="ECO:0000313" key="1">
    <source>
        <dbReference type="EMBL" id="RDH36130.1"/>
    </source>
</evidence>
<organism evidence="1 2">
    <name type="scientific">Aspergillus welwitschiae</name>
    <dbReference type="NCBI Taxonomy" id="1341132"/>
    <lineage>
        <taxon>Eukaryota</taxon>
        <taxon>Fungi</taxon>
        <taxon>Dikarya</taxon>
        <taxon>Ascomycota</taxon>
        <taxon>Pezizomycotina</taxon>
        <taxon>Eurotiomycetes</taxon>
        <taxon>Eurotiomycetidae</taxon>
        <taxon>Eurotiales</taxon>
        <taxon>Aspergillaceae</taxon>
        <taxon>Aspergillus</taxon>
        <taxon>Aspergillus subgen. Circumdati</taxon>
    </lineage>
</organism>